<dbReference type="EMBL" id="ABBJDF010000001">
    <property type="protein sequence ID" value="EHT9937192.1"/>
    <property type="molecule type" value="Genomic_DNA"/>
</dbReference>
<reference evidence="1 3" key="1">
    <citation type="submission" date="2018-09" db="EMBL/GenBank/DDBJ databases">
        <title>Whole genome sequencing of Citrobacter freundii AR_0116.</title>
        <authorList>
            <person name="Conlan S."/>
            <person name="Thomas P.J."/>
            <person name="Mullikin J."/>
            <person name="Frank K.M."/>
            <person name="Segre J.A."/>
        </authorList>
    </citation>
    <scope>NUCLEOTIDE SEQUENCE [LARGE SCALE GENOMIC DNA]</scope>
    <source>
        <strain evidence="1 3">AR_0116</strain>
    </source>
</reference>
<dbReference type="AlphaFoldDB" id="A0AAD2PLB6"/>
<proteinExistence type="predicted"/>
<gene>
    <name evidence="1" type="ORF">AM363_10705</name>
    <name evidence="2" type="ORF">KY227_000217</name>
</gene>
<protein>
    <submittedName>
        <fullName evidence="2">Uncharacterized protein</fullName>
    </submittedName>
</protein>
<dbReference type="EMBL" id="CP032184">
    <property type="protein sequence ID" value="AXZ47389.1"/>
    <property type="molecule type" value="Genomic_DNA"/>
</dbReference>
<organism evidence="2">
    <name type="scientific">Citrobacter freundii</name>
    <dbReference type="NCBI Taxonomy" id="546"/>
    <lineage>
        <taxon>Bacteria</taxon>
        <taxon>Pseudomonadati</taxon>
        <taxon>Pseudomonadota</taxon>
        <taxon>Gammaproteobacteria</taxon>
        <taxon>Enterobacterales</taxon>
        <taxon>Enterobacteriaceae</taxon>
        <taxon>Citrobacter</taxon>
        <taxon>Citrobacter freundii complex</taxon>
    </lineage>
</organism>
<dbReference type="RefSeq" id="WP_119174051.1">
    <property type="nucleotide sequence ID" value="NZ_CP032184.1"/>
</dbReference>
<evidence type="ECO:0000313" key="2">
    <source>
        <dbReference type="EMBL" id="EHT9937192.1"/>
    </source>
</evidence>
<evidence type="ECO:0000313" key="3">
    <source>
        <dbReference type="Proteomes" id="UP000263627"/>
    </source>
</evidence>
<name>A0AAD2PLB6_CITFR</name>
<dbReference type="Proteomes" id="UP000263627">
    <property type="component" value="Chromosome"/>
</dbReference>
<evidence type="ECO:0000313" key="1">
    <source>
        <dbReference type="EMBL" id="AXZ47389.1"/>
    </source>
</evidence>
<accession>A0AAD2PLB6</accession>
<sequence length="196" mass="22812">MNKVTIKKICFALAGVALIKYIFNDVTWGSFTDWISALSTAGTLLVAYKAYKEAPQWIKEKQNAEGFNHVSKIMKDYDSLVLFLNDFYFDLINDENIESNSLKIDEQIGHIFSLNLRMKSCVRWKIDVPLELYNNIDEIKGYYTTAKHLIGGYRMSDHAKINETIDILTVLKKNINKNHSFYNRNIEDIFTFPNYE</sequence>
<reference evidence="2" key="2">
    <citation type="submission" date="2021-07" db="EMBL/GenBank/DDBJ databases">
        <authorList>
            <consortium name="Clinical and Environmental Microbiology Branch: Whole genome sequencing antimicrobial resistance pathogens in the healthcare setting"/>
        </authorList>
    </citation>
    <scope>NUCLEOTIDE SEQUENCE</scope>
    <source>
        <strain evidence="2">2021DK-00049</strain>
    </source>
</reference>